<dbReference type="SMART" id="SM00215">
    <property type="entry name" value="VWC_out"/>
    <property type="match status" value="2"/>
</dbReference>
<dbReference type="Pfam" id="PF00092">
    <property type="entry name" value="VWA"/>
    <property type="match status" value="3"/>
</dbReference>
<dbReference type="InterPro" id="IPR058753">
    <property type="entry name" value="TIL_OTOGL_Mucin"/>
</dbReference>
<keyword evidence="4" id="KW-0272">Extracellular matrix</keyword>
<dbReference type="SMART" id="SM00216">
    <property type="entry name" value="VWD"/>
    <property type="match status" value="3"/>
</dbReference>
<dbReference type="Gene3D" id="3.40.50.410">
    <property type="entry name" value="von Willebrand factor, type A domain"/>
    <property type="match status" value="3"/>
</dbReference>
<keyword evidence="11" id="KW-0325">Glycoprotein</keyword>
<dbReference type="InterPro" id="IPR014853">
    <property type="entry name" value="VWF/SSPO/ZAN-like_Cys-rich_dom"/>
</dbReference>
<sequence>SLFAQHHIHTFDGVIYEFPGDCSYLLAGDCNHQSFTLLDFQNGKRTGITLFLGDVFGLHLSIDGQLSEGGKLSLPYASHSVFAGSELGFFKLWSEEFGFTVTIDNAANIALTLGKRHSNRTCGLCGNFNAVPHDEYTAQEFLTEDSYDFANSWAMKGADQACRRVSDPTQSCNSTKGTAAILSTCSVLQSSSVFLHCSHLVSPDAFLSLCQAEACHCEQKNAEDCSCPFLLEYARTCHAHGILLHGWMEEAQCVPKCPIGMQYSECTKSCSTTCHSLNIQEVCKEECVDGCTCPGKVLDGNRCVEVSQCSCAHMGRHFPPGSTISQDCNTVCRHGSWECTNEECPECLVVGQSHFKTFDNKYFTFTGHCQYLLAKDCTNNEFSVIIENVQCADDQDAVCTRSVTLSLPSLEDMTVKLKHGGIISVNSMDIQTPMNHQSSVRVKFSDDLRLDWDGRGRVLLKLGPRWAGQTCGLCGNYNGNHGDDFLSGSGLVEASPQAFGQAWRINGDCESTHKYDPDPCATNPKRVRFAEEACAVIMSDMFSPCHFLVNPAPFQRFCRYDVCACEDSEQCLCSALSAYAATCSARGVLLNWRSPSLMECPVGQVYEACGSACERTCRSLSGAESGCEGERVCEEGCFCTAGKYLSTSGECVTADMCPCLHDGQLYQPSDVYADHNSISCENGAMRCSSTEMTSFLSDFFYDDDVVPSRRRSAQCYPPLVDAKCNSGERGLECARTCQNLDLPCVSLSCIPGCLCPQGTVRHRRDCIPPEQCPCYHNNRPYAPGRSITVDCNTVCENRKWRCTQKLCDGVCRTVGEGHYITFDGLKYSFPGLCQYVLVQDMCNAEGGSFRVLVENEACGIVGHRCAKTVKIFYQGGLIVMQDGKVKMKRPVLQNSQVEIVRSGQFYTVMLGNHISLSWDRGTRLLVHISASYRVCGLCGNFDGNVNNDMMSSNNKLEVDASHFGNSWKVIPSCADILAPCSDNTAKLVTVEQSCRVITGPLFKECNSQVDAEPYVDMCVEAACSCSSVGDCACFCDVIAAYAQACSEKGVSVMWRSNDLCMSCEELNPKIQGTGEELCQWRYNTCGPACPITCQHPDRLHCSLTCVEGCHAYCPPQLLDEVDMRCVDPSQCQVCIHEGQRISHGNKVILNRDDLTNCKIKWLFKKTVRELHYTGGDAAFLDEAVKYLAINIYDKNKREHAGRVAIILTASGNPRPVRAIVKMLRKKAITTLTVALGPGVNMGQINDITKANPDNRAYVLSSTGELPDRLLEVTDYLCTLGLEPEGPKPKPTPGKTRKASPTTSPSGHTTPTKHLPGTPASTAPSGLSSITTIPSYQPPATDVTFILEGSDDVGEANFNKSLIFLEEVVSQLTEKEELIRITVIQYSVTFTVEISRWELRQQREHLRQRLREIRWRGGSKTNTGAAVAMTLQEMATVHPVHGPAPPQLVFLVTENPPTDTVTRPPTTSSQTRVYPIGVGPKVHETDLVPFSHPQHPMMVEDYNHLTSLVQRVVNITRTTVMPRSPTLPPCKKPVDVMFLLKAGDQFEDMKTFVKTFIGNADISAVKFAVQTSISSVSGGRVGVPKVIVMVVTEKSTDDVRKAANEALAAVSVFPIGVGSNYDSNELRVLGHYGNQDNTLHLNNMDQLRMFLNLDNSYTERICRGPPGVCVDDNGNERKQPGESWLMDDGCHSLLCHPSGAVTVQNHKISCERLDPPACKNSMPPVRVEETCGCRWECPMCMGSSTNHVVRFDGVALKLDGEGLCSYTLLTVSKGDGKGSEVKLHTGPCQDSTKYSQICMKAMEVTHGSYTLLLKEDQLKSDHGYVLTFTPQSNEFTITFLSSETGRQTAGLVSGVAMGCQALRSEVFEKCHALIAVQVFLIKCEEQACDESDVCEIISAYARLCRQSGVCVDWRSPHLCLHCSDSMEYDACRTGCVEDCGSLQALPGDWSVTGGNESSCMETPTEGCFCAGGTVLHHGKCVPPESCGQCVDHQGHTYAQHMQSWVPDDNPCLICMCLDQQRINCTARPCNDIRPVCGACEILQERKDSKCCPEYECCKKEECPEQAPHKCPAHRQLSVKKTTCCDSFECTCNCQNSTHTCPTGFVTSSFTNDCGCTEILCQPDKVCVVGGVVHPVGSEWEDRCEKCRCTEMQDRDTLLHVAQCSPPVCNRSCPLVVGERWLSVHNKCVEHECKKVNEEVFISTTNVSCDSMETPNCPLGSELRCDTQDCCPRCHCPMDVCVLNHTVIGAGERMMVDVCTHCECTVQDGAVKKYKLSCKRTTCPSCPRVNSTVEDGCYVYTCGVNSRGDLVLETKVTTCPPFNHQACIAKGGKVSQIGKTCTEPECRRTAGTLDYVKVDDCQSEQPIELYYCEGKCRSKSMYSLQSAAVEQECVCCSAMKTEPLSVPILCANGTRSHHTVMSVAAC</sequence>
<keyword evidence="20" id="KW-1185">Reference proteome</keyword>
<dbReference type="CDD" id="cd01450">
    <property type="entry name" value="vWFA_subfamily_ECM"/>
    <property type="match status" value="1"/>
</dbReference>
<evidence type="ECO:0000256" key="13">
    <source>
        <dbReference type="PROSITE-ProRule" id="PRU00039"/>
    </source>
</evidence>
<keyword evidence="7" id="KW-0677">Repeat</keyword>
<dbReference type="Ensembl" id="ENSCVAT00000000039.1">
    <property type="protein sequence ID" value="ENSCVAP00000026110.1"/>
    <property type="gene ID" value="ENSCVAG00000011447.1"/>
</dbReference>
<evidence type="ECO:0000259" key="15">
    <source>
        <dbReference type="PROSITE" id="PS01225"/>
    </source>
</evidence>
<dbReference type="SMART" id="SM00832">
    <property type="entry name" value="C8"/>
    <property type="match status" value="4"/>
</dbReference>
<keyword evidence="6" id="KW-0356">Hemostasis</keyword>
<evidence type="ECO:0000256" key="7">
    <source>
        <dbReference type="ARBA" id="ARBA00022737"/>
    </source>
</evidence>
<feature type="domain" description="VWFA" evidence="17">
    <location>
        <begin position="1341"/>
        <end position="1511"/>
    </location>
</feature>
<evidence type="ECO:0000256" key="4">
    <source>
        <dbReference type="ARBA" id="ARBA00022530"/>
    </source>
</evidence>
<feature type="disulfide bond" evidence="13">
    <location>
        <begin position="2370"/>
        <end position="2424"/>
    </location>
</feature>
<dbReference type="Pfam" id="PF08742">
    <property type="entry name" value="C8"/>
    <property type="match status" value="4"/>
</dbReference>
<dbReference type="InterPro" id="IPR006207">
    <property type="entry name" value="Cys_knot_C"/>
</dbReference>
<evidence type="ECO:0000256" key="9">
    <source>
        <dbReference type="ARBA" id="ARBA00023084"/>
    </source>
</evidence>
<dbReference type="Pfam" id="PF00094">
    <property type="entry name" value="VWD"/>
    <property type="match status" value="4"/>
</dbReference>
<feature type="compositionally biased region" description="Polar residues" evidence="14">
    <location>
        <begin position="1318"/>
        <end position="1334"/>
    </location>
</feature>
<feature type="domain" description="VWFC" evidence="16">
    <location>
        <begin position="1986"/>
        <end position="2057"/>
    </location>
</feature>
<evidence type="ECO:0000256" key="3">
    <source>
        <dbReference type="ARBA" id="ARBA00022525"/>
    </source>
</evidence>
<dbReference type="InterPro" id="IPR050780">
    <property type="entry name" value="Mucin_vWF_Thrombospondin_sf"/>
</dbReference>
<evidence type="ECO:0000256" key="10">
    <source>
        <dbReference type="ARBA" id="ARBA00023157"/>
    </source>
</evidence>
<dbReference type="SUPFAM" id="SSF53300">
    <property type="entry name" value="vWA-like"/>
    <property type="match status" value="3"/>
</dbReference>
<dbReference type="InterPro" id="IPR002035">
    <property type="entry name" value="VWF_A"/>
</dbReference>
<accession>A0A3Q2GHN5</accession>
<evidence type="ECO:0000256" key="12">
    <source>
        <dbReference type="ARBA" id="ARBA00025858"/>
    </source>
</evidence>
<keyword evidence="9" id="KW-0094">Blood coagulation</keyword>
<feature type="domain" description="VWFD" evidence="18">
    <location>
        <begin position="345"/>
        <end position="510"/>
    </location>
</feature>
<evidence type="ECO:0000256" key="2">
    <source>
        <dbReference type="ARBA" id="ARBA00016619"/>
    </source>
</evidence>
<dbReference type="OMA" id="KFEACHH"/>
<feature type="disulfide bond" evidence="13">
    <location>
        <begin position="2359"/>
        <end position="2408"/>
    </location>
</feature>
<dbReference type="FunFam" id="2.10.25.10:FF:000284">
    <property type="entry name" value="von Willebrand factor"/>
    <property type="match status" value="1"/>
</dbReference>
<dbReference type="SMART" id="SM00041">
    <property type="entry name" value="CT"/>
    <property type="match status" value="1"/>
</dbReference>
<evidence type="ECO:0000259" key="18">
    <source>
        <dbReference type="PROSITE" id="PS51233"/>
    </source>
</evidence>
<dbReference type="InterPro" id="IPR002919">
    <property type="entry name" value="TIL_dom"/>
</dbReference>
<comment type="subcellular location">
    <subcellularLocation>
        <location evidence="1">Secreted</location>
        <location evidence="1">Extracellular space</location>
        <location evidence="1">Extracellular matrix</location>
    </subcellularLocation>
</comment>
<dbReference type="SUPFAM" id="SSF57567">
    <property type="entry name" value="Serine protease inhibitors"/>
    <property type="match status" value="4"/>
</dbReference>
<evidence type="ECO:0000259" key="16">
    <source>
        <dbReference type="PROSITE" id="PS50184"/>
    </source>
</evidence>
<keyword evidence="8" id="KW-0130">Cell adhesion</keyword>
<keyword evidence="5" id="KW-0165">Cleavage on pair of basic residues</keyword>
<feature type="domain" description="VWFA" evidence="17">
    <location>
        <begin position="1562"/>
        <end position="1660"/>
    </location>
</feature>
<dbReference type="PANTHER" id="PTHR11339">
    <property type="entry name" value="EXTRACELLULAR MATRIX GLYCOPROTEIN RELATED"/>
    <property type="match status" value="1"/>
</dbReference>
<feature type="region of interest" description="Disordered" evidence="14">
    <location>
        <begin position="1280"/>
        <end position="1334"/>
    </location>
</feature>
<name>A0A3Q2GHN5_CYPVA</name>
<evidence type="ECO:0000256" key="1">
    <source>
        <dbReference type="ARBA" id="ARBA00004498"/>
    </source>
</evidence>
<feature type="domain" description="CTCK" evidence="15">
    <location>
        <begin position="2344"/>
        <end position="2424"/>
    </location>
</feature>
<dbReference type="Pfam" id="PF25962">
    <property type="entry name" value="TIL_OTOGL_Mucin"/>
    <property type="match status" value="1"/>
</dbReference>
<evidence type="ECO:0000313" key="20">
    <source>
        <dbReference type="Proteomes" id="UP000265020"/>
    </source>
</evidence>
<dbReference type="PROSITE" id="PS01225">
    <property type="entry name" value="CTCK_2"/>
    <property type="match status" value="1"/>
</dbReference>
<dbReference type="GO" id="GO:0007599">
    <property type="term" value="P:hemostasis"/>
    <property type="evidence" value="ECO:0007669"/>
    <property type="project" value="Ensembl"/>
</dbReference>
<dbReference type="Proteomes" id="UP000265020">
    <property type="component" value="Unassembled WGS sequence"/>
</dbReference>
<reference evidence="19" key="1">
    <citation type="submission" date="2025-08" db="UniProtKB">
        <authorList>
            <consortium name="Ensembl"/>
        </authorList>
    </citation>
    <scope>IDENTIFICATION</scope>
</reference>
<comment type="caution">
    <text evidence="13">Lacks conserved residue(s) required for the propagation of feature annotation.</text>
</comment>
<evidence type="ECO:0000256" key="5">
    <source>
        <dbReference type="ARBA" id="ARBA00022685"/>
    </source>
</evidence>
<dbReference type="PROSITE" id="PS50184">
    <property type="entry name" value="VWFC_2"/>
    <property type="match status" value="1"/>
</dbReference>
<protein>
    <recommendedName>
        <fullName evidence="2">von Willebrand factor</fullName>
    </recommendedName>
</protein>
<proteinExistence type="predicted"/>
<evidence type="ECO:0000256" key="8">
    <source>
        <dbReference type="ARBA" id="ARBA00022889"/>
    </source>
</evidence>
<dbReference type="PROSITE" id="PS50234">
    <property type="entry name" value="VWFA"/>
    <property type="match status" value="3"/>
</dbReference>
<reference evidence="19" key="2">
    <citation type="submission" date="2025-09" db="UniProtKB">
        <authorList>
            <consortium name="Ensembl"/>
        </authorList>
    </citation>
    <scope>IDENTIFICATION</scope>
</reference>
<dbReference type="InterPro" id="IPR001846">
    <property type="entry name" value="VWF_type-D"/>
</dbReference>
<dbReference type="Gene3D" id="2.10.25.10">
    <property type="entry name" value="Laminin"/>
    <property type="match status" value="5"/>
</dbReference>
<dbReference type="FunFam" id="2.10.25.10:FF:000674">
    <property type="entry name" value="Mucin-2"/>
    <property type="match status" value="1"/>
</dbReference>
<dbReference type="Pfam" id="PF01826">
    <property type="entry name" value="TIL"/>
    <property type="match status" value="3"/>
</dbReference>
<feature type="compositionally biased region" description="Low complexity" evidence="14">
    <location>
        <begin position="1299"/>
        <end position="1311"/>
    </location>
</feature>
<dbReference type="InterPro" id="IPR036084">
    <property type="entry name" value="Ser_inhib-like_sf"/>
</dbReference>
<keyword evidence="3" id="KW-0964">Secreted</keyword>
<organism evidence="19 20">
    <name type="scientific">Cyprinodon variegatus</name>
    <name type="common">Sheepshead minnow</name>
    <dbReference type="NCBI Taxonomy" id="28743"/>
    <lineage>
        <taxon>Eukaryota</taxon>
        <taxon>Metazoa</taxon>
        <taxon>Chordata</taxon>
        <taxon>Craniata</taxon>
        <taxon>Vertebrata</taxon>
        <taxon>Euteleostomi</taxon>
        <taxon>Actinopterygii</taxon>
        <taxon>Neopterygii</taxon>
        <taxon>Teleostei</taxon>
        <taxon>Neoteleostei</taxon>
        <taxon>Acanthomorphata</taxon>
        <taxon>Ovalentaria</taxon>
        <taxon>Atherinomorphae</taxon>
        <taxon>Cyprinodontiformes</taxon>
        <taxon>Cyprinodontidae</taxon>
        <taxon>Cyprinodon</taxon>
    </lineage>
</organism>
<feature type="domain" description="VWFD" evidence="18">
    <location>
        <begin position="1"/>
        <end position="163"/>
    </location>
</feature>
<evidence type="ECO:0000259" key="17">
    <source>
        <dbReference type="PROSITE" id="PS50234"/>
    </source>
</evidence>
<evidence type="ECO:0000256" key="6">
    <source>
        <dbReference type="ARBA" id="ARBA00022696"/>
    </source>
</evidence>
<feature type="disulfide bond" evidence="13">
    <location>
        <begin position="2344"/>
        <end position="2394"/>
    </location>
</feature>
<dbReference type="PANTHER" id="PTHR11339:SF361">
    <property type="entry name" value="VON WILLEBRAND FACTOR"/>
    <property type="match status" value="1"/>
</dbReference>
<keyword evidence="10 13" id="KW-1015">Disulfide bond</keyword>
<dbReference type="InterPro" id="IPR036465">
    <property type="entry name" value="vWFA_dom_sf"/>
</dbReference>
<comment type="subunit">
    <text evidence="12">Multimeric. Interacts with F8.</text>
</comment>
<dbReference type="SMART" id="SM00327">
    <property type="entry name" value="VWA"/>
    <property type="match status" value="1"/>
</dbReference>
<feature type="domain" description="VWFA" evidence="17">
    <location>
        <begin position="1165"/>
        <end position="1276"/>
    </location>
</feature>
<dbReference type="STRING" id="28743.ENSCVAP00000026110"/>
<dbReference type="PROSITE" id="PS51233">
    <property type="entry name" value="VWFD"/>
    <property type="match status" value="3"/>
</dbReference>
<evidence type="ECO:0000313" key="19">
    <source>
        <dbReference type="Ensembl" id="ENSCVAP00000026110.1"/>
    </source>
</evidence>
<evidence type="ECO:0000256" key="14">
    <source>
        <dbReference type="SAM" id="MobiDB-lite"/>
    </source>
</evidence>
<dbReference type="InterPro" id="IPR001007">
    <property type="entry name" value="VWF_dom"/>
</dbReference>
<dbReference type="SMART" id="SM00214">
    <property type="entry name" value="VWC"/>
    <property type="match status" value="3"/>
</dbReference>
<dbReference type="CDD" id="cd00198">
    <property type="entry name" value="vWFA"/>
    <property type="match status" value="1"/>
</dbReference>
<evidence type="ECO:0000256" key="11">
    <source>
        <dbReference type="ARBA" id="ARBA00023180"/>
    </source>
</evidence>
<dbReference type="GeneTree" id="ENSGT00940000155810"/>
<dbReference type="CDD" id="cd19941">
    <property type="entry name" value="TIL"/>
    <property type="match status" value="5"/>
</dbReference>
<feature type="domain" description="VWFD" evidence="18">
    <location>
        <begin position="809"/>
        <end position="974"/>
    </location>
</feature>